<comment type="caution">
    <text evidence="2">The sequence shown here is derived from an EMBL/GenBank/DDBJ whole genome shotgun (WGS) entry which is preliminary data.</text>
</comment>
<evidence type="ECO:0000313" key="2">
    <source>
        <dbReference type="EMBL" id="MBU3876217.1"/>
    </source>
</evidence>
<name>A0ABS6D3Q7_9FIRM</name>
<reference evidence="2 3" key="1">
    <citation type="submission" date="2021-06" db="EMBL/GenBank/DDBJ databases">
        <title>Faecalicatena sp. nov. isolated from porcine feces.</title>
        <authorList>
            <person name="Oh B.S."/>
            <person name="Lee J.H."/>
        </authorList>
    </citation>
    <scope>NUCLEOTIDE SEQUENCE [LARGE SCALE GENOMIC DNA]</scope>
    <source>
        <strain evidence="2 3">AGMB00832</strain>
    </source>
</reference>
<evidence type="ECO:0000259" key="1">
    <source>
        <dbReference type="Pfam" id="PF01937"/>
    </source>
</evidence>
<dbReference type="InterPro" id="IPR002791">
    <property type="entry name" value="ARMT1-like_metal-bd"/>
</dbReference>
<organism evidence="2 3">
    <name type="scientific">Faecalicatena faecalis</name>
    <dbReference type="NCBI Taxonomy" id="2726362"/>
    <lineage>
        <taxon>Bacteria</taxon>
        <taxon>Bacillati</taxon>
        <taxon>Bacillota</taxon>
        <taxon>Clostridia</taxon>
        <taxon>Lachnospirales</taxon>
        <taxon>Lachnospiraceae</taxon>
        <taxon>Faecalicatena</taxon>
    </lineage>
</organism>
<gene>
    <name evidence="2" type="ORF">HGO97_010375</name>
</gene>
<dbReference type="Pfam" id="PF01937">
    <property type="entry name" value="ARMT1-like_dom"/>
    <property type="match status" value="1"/>
</dbReference>
<evidence type="ECO:0000313" key="3">
    <source>
        <dbReference type="Proteomes" id="UP000723714"/>
    </source>
</evidence>
<dbReference type="Proteomes" id="UP000723714">
    <property type="component" value="Unassembled WGS sequence"/>
</dbReference>
<protein>
    <submittedName>
        <fullName evidence="2">DUF89 family protein</fullName>
    </submittedName>
</protein>
<dbReference type="InterPro" id="IPR014444">
    <property type="entry name" value="PH1575-like"/>
</dbReference>
<feature type="domain" description="Damage-control phosphatase ARMT1-like metal-binding" evidence="1">
    <location>
        <begin position="4"/>
        <end position="277"/>
    </location>
</feature>
<proteinExistence type="predicted"/>
<keyword evidence="3" id="KW-1185">Reference proteome</keyword>
<accession>A0ABS6D3Q7</accession>
<sequence length="300" mass="33910">MRISAACIRCMVDRQEENISRFEDEHKKSAYLKEVLRIIGDSEEDATAPLLTAKVMRAYQEYFGESLDYREIKHSFNQKMLAFEDAIRKEIHANQHPLQCALSFARTGNYIDYGAMRDVETSVLETLVREAGQKKVEEETLKRFTKELETAKSLVYVADNCGEIVLDKLLIELILELYPQIQVTAVVRGNPVLNDATMEDAVEVGLDRIVPVVGNGTDIAGTSLAHINQESLELIQHADMILAKGQGNFETLHGCGLNIYYLFLCKCDWFVRRFQMEKNGGVFVHESRLGTIDPLGQSDV</sequence>
<dbReference type="RefSeq" id="WP_216241275.1">
    <property type="nucleotide sequence ID" value="NZ_JABACJ020000008.1"/>
</dbReference>
<dbReference type="EMBL" id="JABACJ020000008">
    <property type="protein sequence ID" value="MBU3876217.1"/>
    <property type="molecule type" value="Genomic_DNA"/>
</dbReference>
<dbReference type="PIRSF" id="PIRSF006593">
    <property type="entry name" value="UCP006593"/>
    <property type="match status" value="1"/>
</dbReference>